<keyword evidence="3" id="KW-0378">Hydrolase</keyword>
<dbReference type="InterPro" id="IPR036397">
    <property type="entry name" value="RNaseH_sf"/>
</dbReference>
<proteinExistence type="inferred from homology"/>
<dbReference type="SUPFAM" id="SSF53098">
    <property type="entry name" value="Ribonuclease H-like"/>
    <property type="match status" value="1"/>
</dbReference>
<dbReference type="SMART" id="SM00479">
    <property type="entry name" value="EXOIII"/>
    <property type="match status" value="1"/>
</dbReference>
<dbReference type="EMBL" id="SRMA01024180">
    <property type="protein sequence ID" value="TRZ01008.1"/>
    <property type="molecule type" value="Genomic_DNA"/>
</dbReference>
<dbReference type="GO" id="GO:0000175">
    <property type="term" value="F:3'-5'-RNA exonuclease activity"/>
    <property type="evidence" value="ECO:0007669"/>
    <property type="project" value="InterPro"/>
</dbReference>
<dbReference type="CDD" id="cd06135">
    <property type="entry name" value="Orn"/>
    <property type="match status" value="1"/>
</dbReference>
<dbReference type="AlphaFoldDB" id="A0A553RFP1"/>
<evidence type="ECO:0000259" key="10">
    <source>
        <dbReference type="SMART" id="SM00479"/>
    </source>
</evidence>
<evidence type="ECO:0000256" key="4">
    <source>
        <dbReference type="ARBA" id="ARBA00022839"/>
    </source>
</evidence>
<evidence type="ECO:0000256" key="9">
    <source>
        <dbReference type="ARBA" id="ARBA00079573"/>
    </source>
</evidence>
<gene>
    <name evidence="11" type="ORF">DNTS_003323</name>
</gene>
<reference evidence="11 12" key="1">
    <citation type="journal article" date="2019" name="Sci. Data">
        <title>Hybrid genome assembly and annotation of Danionella translucida.</title>
        <authorList>
            <person name="Kadobianskyi M."/>
            <person name="Schulze L."/>
            <person name="Schuelke M."/>
            <person name="Judkewitz B."/>
        </authorList>
    </citation>
    <scope>NUCLEOTIDE SEQUENCE [LARGE SCALE GENOMIC DNA]</scope>
    <source>
        <strain evidence="11 12">Bolton</strain>
    </source>
</reference>
<accession>A0A553RFP1</accession>
<dbReference type="OrthoDB" id="270189at2759"/>
<name>A0A553RFP1_9TELE</name>
<evidence type="ECO:0000256" key="8">
    <source>
        <dbReference type="ARBA" id="ARBA00079509"/>
    </source>
</evidence>
<dbReference type="InterPro" id="IPR013520">
    <property type="entry name" value="Ribonucl_H"/>
</dbReference>
<evidence type="ECO:0000313" key="11">
    <source>
        <dbReference type="EMBL" id="TRZ01008.1"/>
    </source>
</evidence>
<evidence type="ECO:0000256" key="1">
    <source>
        <dbReference type="ARBA" id="ARBA00009921"/>
    </source>
</evidence>
<protein>
    <recommendedName>
        <fullName evidence="7">Oligoribonuclease, mitochondrial</fullName>
    </recommendedName>
    <alternativeName>
        <fullName evidence="8">RNA exonuclease 2 homolog</fullName>
    </alternativeName>
    <alternativeName>
        <fullName evidence="9">Small fragment nuclease</fullName>
    </alternativeName>
</protein>
<evidence type="ECO:0000256" key="7">
    <source>
        <dbReference type="ARBA" id="ARBA00068437"/>
    </source>
</evidence>
<comment type="function">
    <text evidence="6">3'-to-5'exoribonuclease that preferentially degrades DNA and RNA oligonucleotides composed of only two nucleotides. Binds and degrades longer oligonucleotides with a lower affinity. Plays dual roles in mitochondria, scavenging nanoRNAs (small RNA oligonucleotides of &lt;5 nucleotides) that are produced by the degradosome and clearing short RNAs that are generated by RNA processing. Essential for correct initiation of mitochondrial transcription, degrading mitochondrial RNA dinucleotides to prevent RNA-primed transcription at non-canonical sites in the mitochondrial genome. Essential for embryonic development.</text>
</comment>
<evidence type="ECO:0000256" key="2">
    <source>
        <dbReference type="ARBA" id="ARBA00022722"/>
    </source>
</evidence>
<dbReference type="PANTHER" id="PTHR11046">
    <property type="entry name" value="OLIGORIBONUCLEASE, MITOCHONDRIAL"/>
    <property type="match status" value="1"/>
</dbReference>
<dbReference type="PANTHER" id="PTHR11046:SF0">
    <property type="entry name" value="OLIGORIBONUCLEASE, MITOCHONDRIAL"/>
    <property type="match status" value="1"/>
</dbReference>
<evidence type="ECO:0000256" key="5">
    <source>
        <dbReference type="ARBA" id="ARBA00046824"/>
    </source>
</evidence>
<dbReference type="FunFam" id="3.30.420.10:FF:000003">
    <property type="entry name" value="Oligoribonuclease"/>
    <property type="match status" value="1"/>
</dbReference>
<dbReference type="NCBIfam" id="NF003765">
    <property type="entry name" value="PRK05359.1"/>
    <property type="match status" value="1"/>
</dbReference>
<comment type="subunit">
    <text evidence="5">Homodimer. Homotetramer.</text>
</comment>
<keyword evidence="2" id="KW-0540">Nuclease</keyword>
<feature type="domain" description="Exonuclease" evidence="10">
    <location>
        <begin position="62"/>
        <end position="236"/>
    </location>
</feature>
<dbReference type="GO" id="GO:0005739">
    <property type="term" value="C:mitochondrion"/>
    <property type="evidence" value="ECO:0007669"/>
    <property type="project" value="TreeGrafter"/>
</dbReference>
<sequence>MSNSVWRFTFRVLTRSPPVTRSLELFTNKSSIHTIPHSLVFCSRLKSRRIPNRRMSRSEAQRMVWVDLEMTGLDIDKDQIIEMACIVTDSELNVIAEGPNLIIHQPDELLDGMSDWCKQHHGKCGAVISVSSRRSMSSCLSSESTHRLEFALLQVNLTANGNSVHADKKFLDKYMPQFMHHLHYRIIDVSTIKELSRRWYPDEYNLAPSKKSSHRALDDIQESIKELAFYRVNVFKAKEKSSERKWR</sequence>
<dbReference type="GO" id="GO:0003676">
    <property type="term" value="F:nucleic acid binding"/>
    <property type="evidence" value="ECO:0007669"/>
    <property type="project" value="InterPro"/>
</dbReference>
<evidence type="ECO:0000313" key="12">
    <source>
        <dbReference type="Proteomes" id="UP000316079"/>
    </source>
</evidence>
<dbReference type="Proteomes" id="UP000316079">
    <property type="component" value="Unassembled WGS sequence"/>
</dbReference>
<dbReference type="Pfam" id="PF00929">
    <property type="entry name" value="RNase_T"/>
    <property type="match status" value="1"/>
</dbReference>
<evidence type="ECO:0000256" key="6">
    <source>
        <dbReference type="ARBA" id="ARBA00057450"/>
    </source>
</evidence>
<comment type="similarity">
    <text evidence="1">Belongs to the oligoribonuclease family.</text>
</comment>
<dbReference type="InterPro" id="IPR012337">
    <property type="entry name" value="RNaseH-like_sf"/>
</dbReference>
<dbReference type="InterPro" id="IPR022894">
    <property type="entry name" value="Oligoribonuclease"/>
</dbReference>
<dbReference type="STRING" id="623744.A0A553RFP1"/>
<keyword evidence="4" id="KW-0269">Exonuclease</keyword>
<comment type="caution">
    <text evidence="11">The sequence shown here is derived from an EMBL/GenBank/DDBJ whole genome shotgun (WGS) entry which is preliminary data.</text>
</comment>
<keyword evidence="12" id="KW-1185">Reference proteome</keyword>
<dbReference type="Gene3D" id="3.30.420.10">
    <property type="entry name" value="Ribonuclease H-like superfamily/Ribonuclease H"/>
    <property type="match status" value="1"/>
</dbReference>
<organism evidence="11 12">
    <name type="scientific">Danionella cerebrum</name>
    <dbReference type="NCBI Taxonomy" id="2873325"/>
    <lineage>
        <taxon>Eukaryota</taxon>
        <taxon>Metazoa</taxon>
        <taxon>Chordata</taxon>
        <taxon>Craniata</taxon>
        <taxon>Vertebrata</taxon>
        <taxon>Euteleostomi</taxon>
        <taxon>Actinopterygii</taxon>
        <taxon>Neopterygii</taxon>
        <taxon>Teleostei</taxon>
        <taxon>Ostariophysi</taxon>
        <taxon>Cypriniformes</taxon>
        <taxon>Danionidae</taxon>
        <taxon>Danioninae</taxon>
        <taxon>Danionella</taxon>
    </lineage>
</organism>
<evidence type="ECO:0000256" key="3">
    <source>
        <dbReference type="ARBA" id="ARBA00022801"/>
    </source>
</evidence>